<gene>
    <name evidence="1" type="ORF">EV190_11378</name>
</gene>
<keyword evidence="2" id="KW-1185">Reference proteome</keyword>
<comment type="caution">
    <text evidence="1">The sequence shown here is derived from an EMBL/GenBank/DDBJ whole genome shotgun (WGS) entry which is preliminary data.</text>
</comment>
<accession>A0A4R6UWE6</accession>
<dbReference type="RefSeq" id="WP_133742341.1">
    <property type="nucleotide sequence ID" value="NZ_SNYN01000013.1"/>
</dbReference>
<dbReference type="OrthoDB" id="3436500at2"/>
<evidence type="ECO:0000313" key="2">
    <source>
        <dbReference type="Proteomes" id="UP000295281"/>
    </source>
</evidence>
<evidence type="ECO:0000313" key="1">
    <source>
        <dbReference type="EMBL" id="TDQ50309.1"/>
    </source>
</evidence>
<name>A0A4R6UWE6_9ACTN</name>
<proteinExistence type="predicted"/>
<dbReference type="AlphaFoldDB" id="A0A4R6UWE6"/>
<dbReference type="EMBL" id="SNYN01000013">
    <property type="protein sequence ID" value="TDQ50309.1"/>
    <property type="molecule type" value="Genomic_DNA"/>
</dbReference>
<dbReference type="Proteomes" id="UP000295281">
    <property type="component" value="Unassembled WGS sequence"/>
</dbReference>
<reference evidence="1 2" key="1">
    <citation type="submission" date="2019-03" db="EMBL/GenBank/DDBJ databases">
        <title>Genomic Encyclopedia of Type Strains, Phase IV (KMG-IV): sequencing the most valuable type-strain genomes for metagenomic binning, comparative biology and taxonomic classification.</title>
        <authorList>
            <person name="Goeker M."/>
        </authorList>
    </citation>
    <scope>NUCLEOTIDE SEQUENCE [LARGE SCALE GENOMIC DNA]</scope>
    <source>
        <strain evidence="1 2">DSM 46770</strain>
    </source>
</reference>
<sequence length="106" mass="11533">MSDKSREDWLRPRLETLNRASGLVPAQARAVDLVARTYAEAEMETPGERDTAAAAARTSIATEIASRWPGTPYVIRQGAVEDYPELGLGPAKDALLVFGVVYRADD</sequence>
<organism evidence="1 2">
    <name type="scientific">Actinorugispora endophytica</name>
    <dbReference type="NCBI Taxonomy" id="1605990"/>
    <lineage>
        <taxon>Bacteria</taxon>
        <taxon>Bacillati</taxon>
        <taxon>Actinomycetota</taxon>
        <taxon>Actinomycetes</taxon>
        <taxon>Streptosporangiales</taxon>
        <taxon>Nocardiopsidaceae</taxon>
        <taxon>Actinorugispora</taxon>
    </lineage>
</organism>
<protein>
    <submittedName>
        <fullName evidence="1">Uncharacterized protein</fullName>
    </submittedName>
</protein>